<sequence length="128" mass="14762">MKSIYNIVIYGIATVWMINGLFCKVLNLVPRHEEIVARILGSNYSRILTLLIGCSEILMAIWILTGINSRFNAIAQIVIIAAMNMLEFILVPDLLLWGRFNSLFAFLFIVLIYFNEFHLNPKKINYHV</sequence>
<keyword evidence="1" id="KW-1133">Transmembrane helix</keyword>
<name>A0A511YC02_9FLAO</name>
<feature type="transmembrane region" description="Helical" evidence="1">
    <location>
        <begin position="96"/>
        <end position="114"/>
    </location>
</feature>
<dbReference type="Proteomes" id="UP000321150">
    <property type="component" value="Unassembled WGS sequence"/>
</dbReference>
<feature type="transmembrane region" description="Helical" evidence="1">
    <location>
        <begin position="47"/>
        <end position="64"/>
    </location>
</feature>
<keyword evidence="1" id="KW-0812">Transmembrane</keyword>
<evidence type="ECO:0000256" key="1">
    <source>
        <dbReference type="SAM" id="Phobius"/>
    </source>
</evidence>
<feature type="transmembrane region" description="Helical" evidence="1">
    <location>
        <begin position="71"/>
        <end position="90"/>
    </location>
</feature>
<accession>A0A511YC02</accession>
<dbReference type="EMBL" id="BJYI01000010">
    <property type="protein sequence ID" value="GEN72704.1"/>
    <property type="molecule type" value="Genomic_DNA"/>
</dbReference>
<dbReference type="InterPro" id="IPR025695">
    <property type="entry name" value="DoxX-like"/>
</dbReference>
<protein>
    <recommendedName>
        <fullName evidence="4">DoxX family protein</fullName>
    </recommendedName>
</protein>
<dbReference type="OrthoDB" id="1365847at2"/>
<evidence type="ECO:0000313" key="3">
    <source>
        <dbReference type="Proteomes" id="UP000321150"/>
    </source>
</evidence>
<proteinExistence type="predicted"/>
<dbReference type="Pfam" id="PF13781">
    <property type="entry name" value="DoxX_3"/>
    <property type="match status" value="1"/>
</dbReference>
<evidence type="ECO:0008006" key="4">
    <source>
        <dbReference type="Google" id="ProtNLM"/>
    </source>
</evidence>
<keyword evidence="1" id="KW-0472">Membrane</keyword>
<comment type="caution">
    <text evidence="2">The sequence shown here is derived from an EMBL/GenBank/DDBJ whole genome shotgun (WGS) entry which is preliminary data.</text>
</comment>
<organism evidence="2 3">
    <name type="scientific">Chryseobacterium lathyri</name>
    <dbReference type="NCBI Taxonomy" id="395933"/>
    <lineage>
        <taxon>Bacteria</taxon>
        <taxon>Pseudomonadati</taxon>
        <taxon>Bacteroidota</taxon>
        <taxon>Flavobacteriia</taxon>
        <taxon>Flavobacteriales</taxon>
        <taxon>Weeksellaceae</taxon>
        <taxon>Chryseobacterium group</taxon>
        <taxon>Chryseobacterium</taxon>
    </lineage>
</organism>
<dbReference type="RefSeq" id="WP_111958241.1">
    <property type="nucleotide sequence ID" value="NZ_BJYI01000010.1"/>
</dbReference>
<evidence type="ECO:0000313" key="2">
    <source>
        <dbReference type="EMBL" id="GEN72704.1"/>
    </source>
</evidence>
<feature type="transmembrane region" description="Helical" evidence="1">
    <location>
        <begin position="7"/>
        <end position="27"/>
    </location>
</feature>
<gene>
    <name evidence="2" type="ORF">CLA01_27760</name>
</gene>
<dbReference type="AlphaFoldDB" id="A0A511YC02"/>
<reference evidence="2 3" key="1">
    <citation type="submission" date="2019-07" db="EMBL/GenBank/DDBJ databases">
        <title>Whole genome shotgun sequence of Chryseobacterium lathyri NBRC 105250.</title>
        <authorList>
            <person name="Hosoyama A."/>
            <person name="Uohara A."/>
            <person name="Ohji S."/>
            <person name="Ichikawa N."/>
        </authorList>
    </citation>
    <scope>NUCLEOTIDE SEQUENCE [LARGE SCALE GENOMIC DNA]</scope>
    <source>
        <strain evidence="2 3">NBRC 105250</strain>
    </source>
</reference>